<evidence type="ECO:0000313" key="2">
    <source>
        <dbReference type="Proteomes" id="UP000499080"/>
    </source>
</evidence>
<keyword evidence="2" id="KW-1185">Reference proteome</keyword>
<reference evidence="1 2" key="1">
    <citation type="journal article" date="2019" name="Sci. Rep.">
        <title>Orb-weaving spider Araneus ventricosus genome elucidates the spidroin gene catalogue.</title>
        <authorList>
            <person name="Kono N."/>
            <person name="Nakamura H."/>
            <person name="Ohtoshi R."/>
            <person name="Moran D.A.P."/>
            <person name="Shinohara A."/>
            <person name="Yoshida Y."/>
            <person name="Fujiwara M."/>
            <person name="Mori M."/>
            <person name="Tomita M."/>
            <person name="Arakawa K."/>
        </authorList>
    </citation>
    <scope>NUCLEOTIDE SEQUENCE [LARGE SCALE GENOMIC DNA]</scope>
</reference>
<dbReference type="Proteomes" id="UP000499080">
    <property type="component" value="Unassembled WGS sequence"/>
</dbReference>
<organism evidence="1 2">
    <name type="scientific">Araneus ventricosus</name>
    <name type="common">Orbweaver spider</name>
    <name type="synonym">Epeira ventricosa</name>
    <dbReference type="NCBI Taxonomy" id="182803"/>
    <lineage>
        <taxon>Eukaryota</taxon>
        <taxon>Metazoa</taxon>
        <taxon>Ecdysozoa</taxon>
        <taxon>Arthropoda</taxon>
        <taxon>Chelicerata</taxon>
        <taxon>Arachnida</taxon>
        <taxon>Araneae</taxon>
        <taxon>Araneomorphae</taxon>
        <taxon>Entelegynae</taxon>
        <taxon>Araneoidea</taxon>
        <taxon>Araneidae</taxon>
        <taxon>Araneus</taxon>
    </lineage>
</organism>
<accession>A0A4Y2KEI3</accession>
<protein>
    <submittedName>
        <fullName evidence="1">Uncharacterized protein</fullName>
    </submittedName>
</protein>
<dbReference type="EMBL" id="BGPR01004541">
    <property type="protein sequence ID" value="GBN00695.1"/>
    <property type="molecule type" value="Genomic_DNA"/>
</dbReference>
<dbReference type="AlphaFoldDB" id="A0A4Y2KEI3"/>
<comment type="caution">
    <text evidence="1">The sequence shown here is derived from an EMBL/GenBank/DDBJ whole genome shotgun (WGS) entry which is preliminary data.</text>
</comment>
<name>A0A4Y2KEI3_ARAVE</name>
<proteinExistence type="predicted"/>
<gene>
    <name evidence="1" type="ORF">AVEN_104766_1</name>
</gene>
<evidence type="ECO:0000313" key="1">
    <source>
        <dbReference type="EMBL" id="GBN00695.1"/>
    </source>
</evidence>
<sequence>MSRVILFSSSLIPTTIFSINALLSTCQCAFPLTNPIVKLLPVEDLPASHEILPKNRFATPMHPLCIFLQATSETGARMVGTGSFKDVAIVVW</sequence>